<reference evidence="3 4" key="1">
    <citation type="submission" date="2019-03" db="EMBL/GenBank/DDBJ databases">
        <title>Bradyrhizobium strains diversity.</title>
        <authorList>
            <person name="Urquiaga M.C.O."/>
            <person name="Hungria M."/>
            <person name="Delamuta J.R.M."/>
            <person name="Klepa M.S."/>
        </authorList>
    </citation>
    <scope>NUCLEOTIDE SEQUENCE [LARGE SCALE GENOMIC DNA]</scope>
    <source>
        <strain evidence="3 4">CNPSo 3426</strain>
    </source>
</reference>
<dbReference type="Pfam" id="PF18160">
    <property type="entry name" value="SLATT_5"/>
    <property type="match status" value="1"/>
</dbReference>
<evidence type="ECO:0000256" key="1">
    <source>
        <dbReference type="SAM" id="Phobius"/>
    </source>
</evidence>
<dbReference type="EMBL" id="SPQS01000010">
    <property type="protein sequence ID" value="TFV74100.1"/>
    <property type="molecule type" value="Genomic_DNA"/>
</dbReference>
<accession>A0A4Y9P179</accession>
<dbReference type="NCBIfam" id="NF033631">
    <property type="entry name" value="SLATT_5"/>
    <property type="match status" value="1"/>
</dbReference>
<feature type="domain" description="SMODS and SLOG-associating 2TM effector" evidence="2">
    <location>
        <begin position="2"/>
        <end position="189"/>
    </location>
</feature>
<feature type="transmembrane region" description="Helical" evidence="1">
    <location>
        <begin position="177"/>
        <end position="195"/>
    </location>
</feature>
<keyword evidence="1" id="KW-0812">Transmembrane</keyword>
<feature type="transmembrane region" description="Helical" evidence="1">
    <location>
        <begin position="60"/>
        <end position="81"/>
    </location>
</feature>
<comment type="caution">
    <text evidence="3">The sequence shown here is derived from an EMBL/GenBank/DDBJ whole genome shotgun (WGS) entry which is preliminary data.</text>
</comment>
<organism evidence="3 4">
    <name type="scientific">Bradyrhizobium frederickii</name>
    <dbReference type="NCBI Taxonomy" id="2560054"/>
    <lineage>
        <taxon>Bacteria</taxon>
        <taxon>Pseudomonadati</taxon>
        <taxon>Pseudomonadota</taxon>
        <taxon>Alphaproteobacteria</taxon>
        <taxon>Hyphomicrobiales</taxon>
        <taxon>Nitrobacteraceae</taxon>
        <taxon>Bradyrhizobium</taxon>
    </lineage>
</organism>
<gene>
    <name evidence="3" type="ORF">E4K64_19095</name>
</gene>
<sequence length="215" mass="24315">MRAQIDDLLHRMNVTKGARFNAARRLEGRDRKMALLVALASALVIALTFVPFAYQLPKVVIADLSVVTMLASVLILAVSLVQYSNNDAVNAEQHHRCGLEINELRGELAAKGETLDSAELQRFSERYARILDRYSVNHEGLDFDQYRLEHPEKYPLTLLERVLVRVRSFIVAQWPNGLMLIIVGFFFVLLFHHVLPVRLATETTPVPSTVVPGER</sequence>
<evidence type="ECO:0000313" key="4">
    <source>
        <dbReference type="Proteomes" id="UP000297700"/>
    </source>
</evidence>
<protein>
    <submittedName>
        <fullName evidence="3">SLATT domain-containing protein</fullName>
    </submittedName>
</protein>
<keyword evidence="1" id="KW-0472">Membrane</keyword>
<evidence type="ECO:0000259" key="2">
    <source>
        <dbReference type="Pfam" id="PF18160"/>
    </source>
</evidence>
<name>A0A4Y9P179_9BRAD</name>
<feature type="transmembrane region" description="Helical" evidence="1">
    <location>
        <begin position="33"/>
        <end position="54"/>
    </location>
</feature>
<evidence type="ECO:0000313" key="3">
    <source>
        <dbReference type="EMBL" id="TFV74100.1"/>
    </source>
</evidence>
<dbReference type="AlphaFoldDB" id="A0A4Y9P179"/>
<proteinExistence type="predicted"/>
<dbReference type="RefSeq" id="WP_135164899.1">
    <property type="nucleotide sequence ID" value="NZ_SPQS01000010.1"/>
</dbReference>
<dbReference type="InterPro" id="IPR041115">
    <property type="entry name" value="SLATT_5"/>
</dbReference>
<dbReference type="Proteomes" id="UP000297700">
    <property type="component" value="Unassembled WGS sequence"/>
</dbReference>
<keyword evidence="1" id="KW-1133">Transmembrane helix</keyword>